<dbReference type="PANTHER" id="PTHR34129">
    <property type="entry name" value="BLR1139 PROTEIN"/>
    <property type="match status" value="1"/>
</dbReference>
<protein>
    <submittedName>
        <fullName evidence="1">Unannotated protein</fullName>
    </submittedName>
</protein>
<dbReference type="SUPFAM" id="SSF56399">
    <property type="entry name" value="ADP-ribosylation"/>
    <property type="match status" value="1"/>
</dbReference>
<name>A0A6J6YQ50_9ZZZZ</name>
<gene>
    <name evidence="1" type="ORF">UFOPK3046_01114</name>
</gene>
<dbReference type="Gene3D" id="3.20.170.20">
    <property type="entry name" value="Protein of unknown function DUF952"/>
    <property type="match status" value="1"/>
</dbReference>
<accession>A0A6J6YQ50</accession>
<sequence>MTSSPAPLLHICDQAEVERFKQSKHSKQGYTAADQDAVGFMHLSTPDLVLIPANNYYLGRSDLVLLVIEQGLLNSELRWELGVPAEDELLFPHLYGRLNADAVTQVISFPCDANGRFSLPEQLVGFCS</sequence>
<dbReference type="Pfam" id="PF06108">
    <property type="entry name" value="DUF952"/>
    <property type="match status" value="1"/>
</dbReference>
<proteinExistence type="predicted"/>
<organism evidence="1">
    <name type="scientific">freshwater metagenome</name>
    <dbReference type="NCBI Taxonomy" id="449393"/>
    <lineage>
        <taxon>unclassified sequences</taxon>
        <taxon>metagenomes</taxon>
        <taxon>ecological metagenomes</taxon>
    </lineage>
</organism>
<dbReference type="InterPro" id="IPR009297">
    <property type="entry name" value="DUF952"/>
</dbReference>
<evidence type="ECO:0000313" key="1">
    <source>
        <dbReference type="EMBL" id="CAB4810394.1"/>
    </source>
</evidence>
<dbReference type="AlphaFoldDB" id="A0A6J6YQ50"/>
<reference evidence="1" key="1">
    <citation type="submission" date="2020-05" db="EMBL/GenBank/DDBJ databases">
        <authorList>
            <person name="Chiriac C."/>
            <person name="Salcher M."/>
            <person name="Ghai R."/>
            <person name="Kavagutti S V."/>
        </authorList>
    </citation>
    <scope>NUCLEOTIDE SEQUENCE</scope>
</reference>
<dbReference type="EMBL" id="CAFAAQ010000096">
    <property type="protein sequence ID" value="CAB4810394.1"/>
    <property type="molecule type" value="Genomic_DNA"/>
</dbReference>
<dbReference type="PANTHER" id="PTHR34129:SF1">
    <property type="entry name" value="DUF952 DOMAIN-CONTAINING PROTEIN"/>
    <property type="match status" value="1"/>
</dbReference>